<dbReference type="EMBL" id="JAPWDO010000005">
    <property type="protein sequence ID" value="KAJ5471000.1"/>
    <property type="molecule type" value="Genomic_DNA"/>
</dbReference>
<reference evidence="1" key="2">
    <citation type="journal article" date="2023" name="IMA Fungus">
        <title>Comparative genomic study of the Penicillium genus elucidates a diverse pangenome and 15 lateral gene transfer events.</title>
        <authorList>
            <person name="Petersen C."/>
            <person name="Sorensen T."/>
            <person name="Nielsen M.R."/>
            <person name="Sondergaard T.E."/>
            <person name="Sorensen J.L."/>
            <person name="Fitzpatrick D.A."/>
            <person name="Frisvad J.C."/>
            <person name="Nielsen K.L."/>
        </authorList>
    </citation>
    <scope>NUCLEOTIDE SEQUENCE</scope>
    <source>
        <strain evidence="1">IBT 17660</strain>
    </source>
</reference>
<protein>
    <submittedName>
        <fullName evidence="1">Uncharacterized protein</fullName>
    </submittedName>
</protein>
<dbReference type="PANTHER" id="PTHR37535">
    <property type="entry name" value="FLUG DOMAIN PROTEIN"/>
    <property type="match status" value="1"/>
</dbReference>
<dbReference type="AlphaFoldDB" id="A0A9W9WNX3"/>
<dbReference type="InterPro" id="IPR021842">
    <property type="entry name" value="DUF3435"/>
</dbReference>
<dbReference type="OrthoDB" id="4357582at2759"/>
<organism evidence="1 2">
    <name type="scientific">Penicillium desertorum</name>
    <dbReference type="NCBI Taxonomy" id="1303715"/>
    <lineage>
        <taxon>Eukaryota</taxon>
        <taxon>Fungi</taxon>
        <taxon>Dikarya</taxon>
        <taxon>Ascomycota</taxon>
        <taxon>Pezizomycotina</taxon>
        <taxon>Eurotiomycetes</taxon>
        <taxon>Eurotiomycetidae</taxon>
        <taxon>Eurotiales</taxon>
        <taxon>Aspergillaceae</taxon>
        <taxon>Penicillium</taxon>
    </lineage>
</organism>
<reference evidence="1" key="1">
    <citation type="submission" date="2022-12" db="EMBL/GenBank/DDBJ databases">
        <authorList>
            <person name="Petersen C."/>
        </authorList>
    </citation>
    <scope>NUCLEOTIDE SEQUENCE</scope>
    <source>
        <strain evidence="1">IBT 17660</strain>
    </source>
</reference>
<sequence>MQLSDKMNDFRSSSPAHIRLTAAIDPSVASSPIGTMRVKQSDYLLIDLDNIDNKVITREVLPRTEKDYEEALNLFDTFVELHPTSQNPPNLQTSKGFLLWLALNKKGRIEEKPALDTLQGLRRDFQAGMRKFRDFIFTTEHSATLKEYINGPLKPYLSTAEMNKNAFSPNDLMIIMTQLWCRDSLEYRGHPPDRSRVQLSAAMLLYCFTSARTGEVHESTARRRSARQLDGEDSDKILEARTMAACYKHFTLTIEIVDEEPMLVLTYEREFVKGYNRKNAWQIPIHAFYESHTEHMPLMLNLLTFFLPLAVADEAIQDYSSVSAILDAANAYGTGPTRNNVLEVIRFKQEALDTPVFRQYTDLGVAKSTSKARGADSFGKSIVALGYRSGYSQNITIRGCRRWALMEADKKHSETARMKFGGQMKRETFGRSYAHPLSEIDGPANFLGIASREEHIRNRRGMGIYQSFDACQYLPAKAQFEFENREDIRELDSELWDLSDRFSATSNVQARKEIQKRQRSVYDRKKRLYREAVDQIREHSKKGSTISNTMTETLFHYRRRVMPDRSILADLLPRKVSLRDNDGRRALQALETICSEDSPIAYRESLRPFEGKCRCGTLINE</sequence>
<evidence type="ECO:0000313" key="2">
    <source>
        <dbReference type="Proteomes" id="UP001147760"/>
    </source>
</evidence>
<accession>A0A9W9WNX3</accession>
<name>A0A9W9WNX3_9EURO</name>
<dbReference type="PANTHER" id="PTHR37535:SF3">
    <property type="entry name" value="FLUG DOMAIN-CONTAINING PROTEIN"/>
    <property type="match status" value="1"/>
</dbReference>
<dbReference type="Pfam" id="PF11917">
    <property type="entry name" value="DUF3435"/>
    <property type="match status" value="1"/>
</dbReference>
<comment type="caution">
    <text evidence="1">The sequence shown here is derived from an EMBL/GenBank/DDBJ whole genome shotgun (WGS) entry which is preliminary data.</text>
</comment>
<gene>
    <name evidence="1" type="ORF">N7530_008357</name>
</gene>
<proteinExistence type="predicted"/>
<dbReference type="Proteomes" id="UP001147760">
    <property type="component" value="Unassembled WGS sequence"/>
</dbReference>
<keyword evidence="2" id="KW-1185">Reference proteome</keyword>
<evidence type="ECO:0000313" key="1">
    <source>
        <dbReference type="EMBL" id="KAJ5471000.1"/>
    </source>
</evidence>